<accession>W7AE71</accession>
<feature type="compositionally biased region" description="Basic and acidic residues" evidence="1">
    <location>
        <begin position="61"/>
        <end position="72"/>
    </location>
</feature>
<dbReference type="RefSeq" id="XP_008815931.1">
    <property type="nucleotide sequence ID" value="XM_008817709.1"/>
</dbReference>
<name>W7AE71_9APIC</name>
<dbReference type="OrthoDB" id="372681at2759"/>
<proteinExistence type="predicted"/>
<feature type="transmembrane region" description="Helical" evidence="2">
    <location>
        <begin position="178"/>
        <end position="197"/>
    </location>
</feature>
<evidence type="ECO:0000313" key="3">
    <source>
        <dbReference type="EMBL" id="EUD67404.1"/>
    </source>
</evidence>
<dbReference type="VEuPathDB" id="PlasmoDB:C922_02110"/>
<keyword evidence="2" id="KW-1133">Transmembrane helix</keyword>
<feature type="compositionally biased region" description="Basic and acidic residues" evidence="1">
    <location>
        <begin position="79"/>
        <end position="92"/>
    </location>
</feature>
<organism evidence="3 4">
    <name type="scientific">Plasmodium inui San Antonio 1</name>
    <dbReference type="NCBI Taxonomy" id="1237626"/>
    <lineage>
        <taxon>Eukaryota</taxon>
        <taxon>Sar</taxon>
        <taxon>Alveolata</taxon>
        <taxon>Apicomplexa</taxon>
        <taxon>Aconoidasida</taxon>
        <taxon>Haemosporida</taxon>
        <taxon>Plasmodiidae</taxon>
        <taxon>Plasmodium</taxon>
        <taxon>Plasmodium (Plasmodium)</taxon>
    </lineage>
</organism>
<evidence type="ECO:0000256" key="2">
    <source>
        <dbReference type="SAM" id="Phobius"/>
    </source>
</evidence>
<gene>
    <name evidence="3" type="ORF">C922_02110</name>
</gene>
<evidence type="ECO:0000313" key="4">
    <source>
        <dbReference type="Proteomes" id="UP000030640"/>
    </source>
</evidence>
<dbReference type="Proteomes" id="UP000030640">
    <property type="component" value="Unassembled WGS sequence"/>
</dbReference>
<protein>
    <submittedName>
        <fullName evidence="3">Uncharacterized protein</fullName>
    </submittedName>
</protein>
<keyword evidence="2" id="KW-0472">Membrane</keyword>
<reference evidence="3 4" key="1">
    <citation type="submission" date="2013-02" db="EMBL/GenBank/DDBJ databases">
        <title>The Genome Sequence of Plasmodium inui San Antonio 1.</title>
        <authorList>
            <consortium name="The Broad Institute Genome Sequencing Platform"/>
            <consortium name="The Broad Institute Genome Sequencing Center for Infectious Disease"/>
            <person name="Neafsey D."/>
            <person name="Cheeseman I."/>
            <person name="Volkman S."/>
            <person name="Adams J."/>
            <person name="Walker B."/>
            <person name="Young S.K."/>
            <person name="Zeng Q."/>
            <person name="Gargeya S."/>
            <person name="Fitzgerald M."/>
            <person name="Haas B."/>
            <person name="Abouelleil A."/>
            <person name="Alvarado L."/>
            <person name="Arachchi H.M."/>
            <person name="Berlin A.M."/>
            <person name="Chapman S.B."/>
            <person name="Dewar J."/>
            <person name="Goldberg J."/>
            <person name="Griggs A."/>
            <person name="Gujja S."/>
            <person name="Hansen M."/>
            <person name="Howarth C."/>
            <person name="Imamovic A."/>
            <person name="Larimer J."/>
            <person name="McCowan C."/>
            <person name="Murphy C."/>
            <person name="Neiman D."/>
            <person name="Pearson M."/>
            <person name="Priest M."/>
            <person name="Roberts A."/>
            <person name="Saif S."/>
            <person name="Shea T."/>
            <person name="Sisk P."/>
            <person name="Sykes S."/>
            <person name="Wortman J."/>
            <person name="Nusbaum C."/>
            <person name="Birren B."/>
        </authorList>
    </citation>
    <scope>NUCLEOTIDE SEQUENCE [LARGE SCALE GENOMIC DNA]</scope>
    <source>
        <strain evidence="3 4">San Antonio 1</strain>
    </source>
</reference>
<dbReference type="EMBL" id="KI965466">
    <property type="protein sequence ID" value="EUD67404.1"/>
    <property type="molecule type" value="Genomic_DNA"/>
</dbReference>
<evidence type="ECO:0000256" key="1">
    <source>
        <dbReference type="SAM" id="MobiDB-lite"/>
    </source>
</evidence>
<feature type="region of interest" description="Disordered" evidence="1">
    <location>
        <begin position="55"/>
        <end position="99"/>
    </location>
</feature>
<sequence length="227" mass="25526">MAVAKITPMSDSKGKRKKIRKKHFLFFLFLFLSGIICLGPPTFFTSAKGINIDDTNGVNPPKDDKHLSEDNQKKKKRGDHSDQFNDKNEGNKSENTGGGFLDLFNENKNDENEYKLNFIDGASLESHRDILKNGTFIFDAINYLLKKMKEGPATAGTTGLHALRPGKDAVSANEIKRLILMKLLKCVVVLILLYVVIRLTFTFIKKLINLIIVFIFKILKLCCCGGR</sequence>
<keyword evidence="4" id="KW-1185">Reference proteome</keyword>
<keyword evidence="2" id="KW-0812">Transmembrane</keyword>
<dbReference type="AlphaFoldDB" id="W7AE71"/>
<dbReference type="GeneID" id="20037384"/>